<proteinExistence type="predicted"/>
<evidence type="ECO:0000256" key="1">
    <source>
        <dbReference type="SAM" id="SignalP"/>
    </source>
</evidence>
<dbReference type="STRING" id="34103.SAMN05421778_13712"/>
<reference evidence="2 3" key="1">
    <citation type="journal article" date="2014" name="FEMS Microbiol. Ecol.">
        <title>Sphaerotilus natans encrusted with nanoball-shaped Fe(III) oxide minerals formed by nitrate-reducing mixotrophic Fe(II) oxidation.</title>
        <authorList>
            <person name="Park S."/>
            <person name="Kim D.H."/>
            <person name="Lee J.H."/>
            <person name="Hur H.G."/>
        </authorList>
    </citation>
    <scope>NUCLEOTIDE SEQUENCE [LARGE SCALE GENOMIC DNA]</scope>
    <source>
        <strain evidence="2 3">DSM 6575</strain>
    </source>
</reference>
<evidence type="ECO:0008006" key="4">
    <source>
        <dbReference type="Google" id="ProtNLM"/>
    </source>
</evidence>
<dbReference type="Proteomes" id="UP000026714">
    <property type="component" value="Unassembled WGS sequence"/>
</dbReference>
<dbReference type="SUPFAM" id="SSF56954">
    <property type="entry name" value="Outer membrane efflux proteins (OEP)"/>
    <property type="match status" value="1"/>
</dbReference>
<dbReference type="AlphaFoldDB" id="A0A059KNY8"/>
<comment type="caution">
    <text evidence="2">The sequence shown here is derived from an EMBL/GenBank/DDBJ whole genome shotgun (WGS) entry which is preliminary data.</text>
</comment>
<evidence type="ECO:0000313" key="2">
    <source>
        <dbReference type="EMBL" id="KDB52939.1"/>
    </source>
</evidence>
<sequence length="231" mass="25540">MRRSSLDRWFLVLVLAAVCSACSAEPDEKPTPHRLPLFDGQPRSHLITAQPLQIDPGPDAEELFARVMQCYPSPSLFRAELHAEARAGRVVQSDGSLSSGPGASVILRVPLWSALELDRERERESARRQKAAGSVGVYIGALVEWRLAGRELELLRSIERRSQERVALGVAETAEQLAAVERVAALERERVQHLAKITQARLEMLGLCSSDKADGLQTYLKRFTPIDGARP</sequence>
<dbReference type="EMBL" id="AZRA01000036">
    <property type="protein sequence ID" value="KDB52939.1"/>
    <property type="molecule type" value="Genomic_DNA"/>
</dbReference>
<keyword evidence="3" id="KW-1185">Reference proteome</keyword>
<dbReference type="PATRIC" id="fig|1286631.3.peg.1461"/>
<accession>A0A059KNY8</accession>
<dbReference type="RefSeq" id="WP_037480133.1">
    <property type="nucleotide sequence ID" value="NZ_AZRA01000036.1"/>
</dbReference>
<organism evidence="2 3">
    <name type="scientific">Sphaerotilus natans subsp. natans DSM 6575</name>
    <dbReference type="NCBI Taxonomy" id="1286631"/>
    <lineage>
        <taxon>Bacteria</taxon>
        <taxon>Pseudomonadati</taxon>
        <taxon>Pseudomonadota</taxon>
        <taxon>Betaproteobacteria</taxon>
        <taxon>Burkholderiales</taxon>
        <taxon>Sphaerotilaceae</taxon>
        <taxon>Sphaerotilus</taxon>
    </lineage>
</organism>
<dbReference type="eggNOG" id="ENOG503306D">
    <property type="taxonomic scope" value="Bacteria"/>
</dbReference>
<evidence type="ECO:0000313" key="3">
    <source>
        <dbReference type="Proteomes" id="UP000026714"/>
    </source>
</evidence>
<gene>
    <name evidence="2" type="ORF">X805_14820</name>
</gene>
<protein>
    <recommendedName>
        <fullName evidence="4">TolC family protein</fullName>
    </recommendedName>
</protein>
<keyword evidence="1" id="KW-0732">Signal</keyword>
<feature type="signal peptide" evidence="1">
    <location>
        <begin position="1"/>
        <end position="23"/>
    </location>
</feature>
<feature type="chain" id="PRO_5001576630" description="TolC family protein" evidence="1">
    <location>
        <begin position="24"/>
        <end position="231"/>
    </location>
</feature>
<name>A0A059KNY8_9BURK</name>